<dbReference type="RefSeq" id="WP_099149584.1">
    <property type="nucleotide sequence ID" value="NZ_PDUD01000012.1"/>
</dbReference>
<feature type="chain" id="PRO_5012157938" evidence="1">
    <location>
        <begin position="20"/>
        <end position="235"/>
    </location>
</feature>
<gene>
    <name evidence="2" type="ORF">CRP01_08425</name>
</gene>
<keyword evidence="1" id="KW-0732">Signal</keyword>
<dbReference type="AlphaFoldDB" id="A0A2D0NF38"/>
<keyword evidence="3" id="KW-1185">Reference proteome</keyword>
<organism evidence="2 3">
    <name type="scientific">Flavilitoribacter nigricans (strain ATCC 23147 / DSM 23189 / NBRC 102662 / NCIMB 1420 / SS-2)</name>
    <name type="common">Lewinella nigricans</name>
    <dbReference type="NCBI Taxonomy" id="1122177"/>
    <lineage>
        <taxon>Bacteria</taxon>
        <taxon>Pseudomonadati</taxon>
        <taxon>Bacteroidota</taxon>
        <taxon>Saprospiria</taxon>
        <taxon>Saprospirales</taxon>
        <taxon>Lewinellaceae</taxon>
        <taxon>Flavilitoribacter</taxon>
    </lineage>
</organism>
<evidence type="ECO:0000313" key="2">
    <source>
        <dbReference type="EMBL" id="PHN06976.1"/>
    </source>
</evidence>
<reference evidence="2 3" key="1">
    <citation type="submission" date="2017-10" db="EMBL/GenBank/DDBJ databases">
        <title>The draft genome sequence of Lewinella nigricans NBRC 102662.</title>
        <authorList>
            <person name="Wang K."/>
        </authorList>
    </citation>
    <scope>NUCLEOTIDE SEQUENCE [LARGE SCALE GENOMIC DNA]</scope>
    <source>
        <strain evidence="2 3">NBRC 102662</strain>
    </source>
</reference>
<evidence type="ECO:0000256" key="1">
    <source>
        <dbReference type="SAM" id="SignalP"/>
    </source>
</evidence>
<dbReference type="EMBL" id="PDUD01000012">
    <property type="protein sequence ID" value="PHN06976.1"/>
    <property type="molecule type" value="Genomic_DNA"/>
</dbReference>
<comment type="caution">
    <text evidence="2">The sequence shown here is derived from an EMBL/GenBank/DDBJ whole genome shotgun (WGS) entry which is preliminary data.</text>
</comment>
<evidence type="ECO:0000313" key="3">
    <source>
        <dbReference type="Proteomes" id="UP000223913"/>
    </source>
</evidence>
<protein>
    <submittedName>
        <fullName evidence="2">Uncharacterized protein</fullName>
    </submittedName>
</protein>
<dbReference type="OrthoDB" id="821652at2"/>
<feature type="signal peptide" evidence="1">
    <location>
        <begin position="1"/>
        <end position="19"/>
    </location>
</feature>
<accession>A0A2D0NF38</accession>
<sequence>MKTLMTFALLLGAALFLQAQRFSPSFIRFSKKQTAYLTLEDGTELQGNIKDYDWKKGLLKKIKFEDLNGNKVKMKPDQIKHLYVMPSGFAKFSAGMEFLTDAKQWDGSNDLDKDIIGKGYVYLEKTPVRIGKKTHELIMQLANPTVAGRVRVYHDPIAKETTSLGIGGVDLVGGDKKSYYLKLGTDTAFRLKKKHYEDEFNLIYKGCPEMIEKYGDNPRWADFEKHIYEYAEICK</sequence>
<name>A0A2D0NF38_FLAN2</name>
<dbReference type="Proteomes" id="UP000223913">
    <property type="component" value="Unassembled WGS sequence"/>
</dbReference>
<proteinExistence type="predicted"/>